<proteinExistence type="predicted"/>
<dbReference type="PANTHER" id="PTHR30328:SF54">
    <property type="entry name" value="HTH-TYPE TRANSCRIPTIONAL REPRESSOR SCO4008"/>
    <property type="match status" value="1"/>
</dbReference>
<dbReference type="InterPro" id="IPR011075">
    <property type="entry name" value="TetR_C"/>
</dbReference>
<keyword evidence="7" id="KW-1185">Reference proteome</keyword>
<evidence type="ECO:0000313" key="7">
    <source>
        <dbReference type="Proteomes" id="UP000284605"/>
    </source>
</evidence>
<dbReference type="InterPro" id="IPR036271">
    <property type="entry name" value="Tet_transcr_reg_TetR-rel_C_sf"/>
</dbReference>
<evidence type="ECO:0000313" key="6">
    <source>
        <dbReference type="EMBL" id="RJF88794.1"/>
    </source>
</evidence>
<dbReference type="Pfam" id="PF00440">
    <property type="entry name" value="TetR_N"/>
    <property type="match status" value="1"/>
</dbReference>
<dbReference type="EMBL" id="QYUK01000011">
    <property type="protein sequence ID" value="RJF88794.1"/>
    <property type="molecule type" value="Genomic_DNA"/>
</dbReference>
<dbReference type="Pfam" id="PF14514">
    <property type="entry name" value="TetR_C_9"/>
    <property type="match status" value="1"/>
</dbReference>
<evidence type="ECO:0000259" key="5">
    <source>
        <dbReference type="PROSITE" id="PS50977"/>
    </source>
</evidence>
<keyword evidence="3" id="KW-0804">Transcription</keyword>
<evidence type="ECO:0000256" key="2">
    <source>
        <dbReference type="ARBA" id="ARBA00023125"/>
    </source>
</evidence>
<dbReference type="GO" id="GO:0003677">
    <property type="term" value="F:DNA binding"/>
    <property type="evidence" value="ECO:0007669"/>
    <property type="project" value="UniProtKB-UniRule"/>
</dbReference>
<dbReference type="Gene3D" id="1.10.357.10">
    <property type="entry name" value="Tetracycline Repressor, domain 2"/>
    <property type="match status" value="1"/>
</dbReference>
<dbReference type="SUPFAM" id="SSF46689">
    <property type="entry name" value="Homeodomain-like"/>
    <property type="match status" value="1"/>
</dbReference>
<dbReference type="PANTHER" id="PTHR30328">
    <property type="entry name" value="TRANSCRIPTIONAL REPRESSOR"/>
    <property type="match status" value="1"/>
</dbReference>
<reference evidence="6 7" key="1">
    <citation type="submission" date="2018-09" db="EMBL/GenBank/DDBJ databases">
        <authorList>
            <person name="Zhu H."/>
        </authorList>
    </citation>
    <scope>NUCLEOTIDE SEQUENCE [LARGE SCALE GENOMIC DNA]</scope>
    <source>
        <strain evidence="6 7">K1W22B-8</strain>
    </source>
</reference>
<keyword evidence="2 4" id="KW-0238">DNA-binding</keyword>
<dbReference type="SUPFAM" id="SSF48498">
    <property type="entry name" value="Tetracyclin repressor-like, C-terminal domain"/>
    <property type="match status" value="1"/>
</dbReference>
<feature type="DNA-binding region" description="H-T-H motif" evidence="4">
    <location>
        <begin position="57"/>
        <end position="76"/>
    </location>
</feature>
<dbReference type="InterPro" id="IPR001647">
    <property type="entry name" value="HTH_TetR"/>
</dbReference>
<dbReference type="InterPro" id="IPR050109">
    <property type="entry name" value="HTH-type_TetR-like_transc_reg"/>
</dbReference>
<protein>
    <submittedName>
        <fullName evidence="6">TetR/AcrR family transcriptional regulator</fullName>
    </submittedName>
</protein>
<dbReference type="Proteomes" id="UP000284605">
    <property type="component" value="Unassembled WGS sequence"/>
</dbReference>
<comment type="caution">
    <text evidence="6">The sequence shown here is derived from an EMBL/GenBank/DDBJ whole genome shotgun (WGS) entry which is preliminary data.</text>
</comment>
<accession>A0A418WFJ6</accession>
<evidence type="ECO:0000256" key="3">
    <source>
        <dbReference type="ARBA" id="ARBA00023163"/>
    </source>
</evidence>
<name>A0A418WFJ6_9PROT</name>
<dbReference type="PRINTS" id="PR00455">
    <property type="entry name" value="HTHTETR"/>
</dbReference>
<evidence type="ECO:0000256" key="4">
    <source>
        <dbReference type="PROSITE-ProRule" id="PRU00335"/>
    </source>
</evidence>
<dbReference type="AlphaFoldDB" id="A0A418WFJ6"/>
<feature type="domain" description="HTH tetR-type" evidence="5">
    <location>
        <begin position="34"/>
        <end position="94"/>
    </location>
</feature>
<organism evidence="6 7">
    <name type="scientific">Oleomonas cavernae</name>
    <dbReference type="NCBI Taxonomy" id="2320859"/>
    <lineage>
        <taxon>Bacteria</taxon>
        <taxon>Pseudomonadati</taxon>
        <taxon>Pseudomonadota</taxon>
        <taxon>Alphaproteobacteria</taxon>
        <taxon>Acetobacterales</taxon>
        <taxon>Acetobacteraceae</taxon>
        <taxon>Oleomonas</taxon>
    </lineage>
</organism>
<gene>
    <name evidence="6" type="ORF">D3874_18865</name>
</gene>
<dbReference type="InterPro" id="IPR009057">
    <property type="entry name" value="Homeodomain-like_sf"/>
</dbReference>
<keyword evidence="1" id="KW-0805">Transcription regulation</keyword>
<evidence type="ECO:0000256" key="1">
    <source>
        <dbReference type="ARBA" id="ARBA00023015"/>
    </source>
</evidence>
<sequence>MIESGELMAKVAEAGTTPKVRRSAGRPRLRDRGVPATESILDLALQIFGRNGFEGTNIADIAREAGVAKPLIHYHFETKEKLWQAAVAHAMGKLSAEFANINFELRDLDQIAQLSVVLRRFTYYCARNHAVTNIIIQEVVRGTERAKWLTTTYVEPMFTLVEGLLNAVAETGKIRKVDPAHFLPMLQGAVNGFFAFSTMLSSRYGIDALSDEMVRAHAELVVDVFLSWLRVP</sequence>
<dbReference type="PROSITE" id="PS50977">
    <property type="entry name" value="HTH_TETR_2"/>
    <property type="match status" value="1"/>
</dbReference>